<comment type="similarity">
    <text evidence="3">Belongs to the NMT1/THI5 family.</text>
</comment>
<keyword evidence="8" id="KW-0784">Thiamine biosynthesis</keyword>
<dbReference type="PANTHER" id="PTHR31528">
    <property type="entry name" value="4-AMINO-5-HYDROXYMETHYL-2-METHYLPYRIMIDINE PHOSPHATE SYNTHASE THI11-RELATED"/>
    <property type="match status" value="1"/>
</dbReference>
<sequence length="418" mass="44270">MVIAEPYLAASSRNLWFLNCILSARHLDSVTQSLCTVSKLIVRSTSAARQHSIARSIFCHISHTLCITYLENPMFNHNTINMRNTNPFVVGIASVVAAVALLAGCTGNTPSSNSLTDTTMQLGWIANVENMGPYVALDKGYYKAEGLHTTIIPGGPSVTVEPLVVSGKALVGLGSTDTVAKAILQGAPIKIVAASLQKNPTSIMSLASAPVNTLKDMVGKRLCIQASGQDILKTVLAANKIDPNSVEFVPANFDPSPLVTGQCDAFTSFLNNQPITLAAQGVKTKTFPLSDYGYNVFSDVFIVSDSTLADTAKRAAVVKMISATARGWRSALDDTDSAASLMVSNYGKNQNLDLAQQKLGAKTYLDLVETDEVKEHGLLTMSDAAIKANIATLSSLGINITAATLFDTSLLADAKPVK</sequence>
<reference evidence="14" key="1">
    <citation type="submission" date="2017-03" db="EMBL/GenBank/DDBJ databases">
        <authorList>
            <person name="Lund M.B."/>
        </authorList>
    </citation>
    <scope>NUCLEOTIDE SEQUENCE [LARGE SCALE GENOMIC DNA]</scope>
</reference>
<feature type="domain" description="SsuA/THI5-like" evidence="12">
    <location>
        <begin position="129"/>
        <end position="337"/>
    </location>
</feature>
<comment type="pathway">
    <text evidence="2">Cofactor biosynthesis; thiamine diphosphate biosynthesis.</text>
</comment>
<gene>
    <name evidence="13" type="ORF">B5766_01765</name>
</gene>
<evidence type="ECO:0000313" key="13">
    <source>
        <dbReference type="EMBL" id="PDQ36310.1"/>
    </source>
</evidence>
<dbReference type="InterPro" id="IPR015168">
    <property type="entry name" value="SsuA/THI5"/>
</dbReference>
<dbReference type="GO" id="GO:0016740">
    <property type="term" value="F:transferase activity"/>
    <property type="evidence" value="ECO:0007669"/>
    <property type="project" value="UniProtKB-KW"/>
</dbReference>
<evidence type="ECO:0000256" key="1">
    <source>
        <dbReference type="ARBA" id="ARBA00003469"/>
    </source>
</evidence>
<evidence type="ECO:0000256" key="7">
    <source>
        <dbReference type="ARBA" id="ARBA00022898"/>
    </source>
</evidence>
<comment type="function">
    <text evidence="1">Responsible for the formation of the pyrimidine heterocycle in the thiamine biosynthesis pathway. Catalyzes the formation of hydroxymethylpyrimidine phosphate (HMP-P) from histidine and pyridoxal phosphate (PLP). The protein uses PLP and the active site histidine to form HMP-P, generating an inactive enzyme. The enzyme can only undergo a single turnover, which suggests it is a suicide enzyme.</text>
</comment>
<protein>
    <recommendedName>
        <fullName evidence="10">Thiamine pyrimidine synthase</fullName>
    </recommendedName>
</protein>
<organism evidence="13 14">
    <name type="scientific">Candidatus Lumbricidiphila eiseniae</name>
    <dbReference type="NCBI Taxonomy" id="1969409"/>
    <lineage>
        <taxon>Bacteria</taxon>
        <taxon>Bacillati</taxon>
        <taxon>Actinomycetota</taxon>
        <taxon>Actinomycetes</taxon>
        <taxon>Micrococcales</taxon>
        <taxon>Microbacteriaceae</taxon>
        <taxon>Candidatus Lumbricidiphila</taxon>
    </lineage>
</organism>
<dbReference type="Proteomes" id="UP000219994">
    <property type="component" value="Unassembled WGS sequence"/>
</dbReference>
<name>A0A2A6FUI7_9MICO</name>
<keyword evidence="6" id="KW-0479">Metal-binding</keyword>
<proteinExistence type="inferred from homology"/>
<dbReference type="PANTHER" id="PTHR31528:SF1">
    <property type="entry name" value="4-AMINO-5-HYDROXYMETHYL-2-METHYLPYRIMIDINE PHOSPHATE SYNTHASE THI11-RELATED"/>
    <property type="match status" value="1"/>
</dbReference>
<evidence type="ECO:0000259" key="12">
    <source>
        <dbReference type="Pfam" id="PF09084"/>
    </source>
</evidence>
<evidence type="ECO:0000256" key="8">
    <source>
        <dbReference type="ARBA" id="ARBA00022977"/>
    </source>
</evidence>
<keyword evidence="7" id="KW-0663">Pyridoxal phosphate</keyword>
<comment type="subunit">
    <text evidence="4">Homodimer.</text>
</comment>
<dbReference type="InterPro" id="IPR027939">
    <property type="entry name" value="NMT1/THI5"/>
</dbReference>
<dbReference type="GO" id="GO:0046872">
    <property type="term" value="F:metal ion binding"/>
    <property type="evidence" value="ECO:0007669"/>
    <property type="project" value="UniProtKB-KW"/>
</dbReference>
<dbReference type="EMBL" id="NAEP01000018">
    <property type="protein sequence ID" value="PDQ36310.1"/>
    <property type="molecule type" value="Genomic_DNA"/>
</dbReference>
<evidence type="ECO:0000256" key="2">
    <source>
        <dbReference type="ARBA" id="ARBA00004948"/>
    </source>
</evidence>
<dbReference type="SUPFAM" id="SSF53850">
    <property type="entry name" value="Periplasmic binding protein-like II"/>
    <property type="match status" value="1"/>
</dbReference>
<evidence type="ECO:0000256" key="9">
    <source>
        <dbReference type="ARBA" id="ARBA00023004"/>
    </source>
</evidence>
<dbReference type="AlphaFoldDB" id="A0A2A6FUI7"/>
<keyword evidence="9" id="KW-0408">Iron</keyword>
<evidence type="ECO:0000256" key="5">
    <source>
        <dbReference type="ARBA" id="ARBA00022679"/>
    </source>
</evidence>
<comment type="catalytic activity">
    <reaction evidence="11">
        <text>N(6)-(pyridoxal phosphate)-L-lysyl-[4-amino-5-hydroxymethyl-2-methylpyrimidine phosphate synthase] + L-histidyl-[4-amino-5-hydroxymethyl-2-methylpyrimidine phosphate synthase] + 2 Fe(3+) + 4 H2O = L-lysyl-[4-amino-5-hydroxymethyl-2-methylpyrimidine phosphate synthase] + (2S)-2-amino-5-hydroxy-4-oxopentanoyl-[4-amino-5-hydroxymethyl-2-methylpyrimidine phosphate synthase] + 4-amino-2-methyl-5-(phosphooxymethyl)pyrimidine + 3-oxopropanoate + 2 Fe(2+) + 2 H(+)</text>
        <dbReference type="Rhea" id="RHEA:65756"/>
        <dbReference type="Rhea" id="RHEA-COMP:16892"/>
        <dbReference type="Rhea" id="RHEA-COMP:16893"/>
        <dbReference type="Rhea" id="RHEA-COMP:16894"/>
        <dbReference type="Rhea" id="RHEA-COMP:16895"/>
        <dbReference type="ChEBI" id="CHEBI:15377"/>
        <dbReference type="ChEBI" id="CHEBI:15378"/>
        <dbReference type="ChEBI" id="CHEBI:29033"/>
        <dbReference type="ChEBI" id="CHEBI:29034"/>
        <dbReference type="ChEBI" id="CHEBI:29969"/>
        <dbReference type="ChEBI" id="CHEBI:29979"/>
        <dbReference type="ChEBI" id="CHEBI:33190"/>
        <dbReference type="ChEBI" id="CHEBI:58354"/>
        <dbReference type="ChEBI" id="CHEBI:143915"/>
        <dbReference type="ChEBI" id="CHEBI:157692"/>
    </reaction>
    <physiologicalReaction direction="left-to-right" evidence="11">
        <dbReference type="Rhea" id="RHEA:65757"/>
    </physiologicalReaction>
</comment>
<evidence type="ECO:0000256" key="4">
    <source>
        <dbReference type="ARBA" id="ARBA00011738"/>
    </source>
</evidence>
<evidence type="ECO:0000256" key="6">
    <source>
        <dbReference type="ARBA" id="ARBA00022723"/>
    </source>
</evidence>
<dbReference type="Gene3D" id="3.40.190.10">
    <property type="entry name" value="Periplasmic binding protein-like II"/>
    <property type="match status" value="2"/>
</dbReference>
<evidence type="ECO:0000256" key="11">
    <source>
        <dbReference type="ARBA" id="ARBA00048179"/>
    </source>
</evidence>
<dbReference type="Pfam" id="PF09084">
    <property type="entry name" value="NMT1"/>
    <property type="match status" value="1"/>
</dbReference>
<evidence type="ECO:0000256" key="10">
    <source>
        <dbReference type="ARBA" id="ARBA00033171"/>
    </source>
</evidence>
<evidence type="ECO:0000313" key="14">
    <source>
        <dbReference type="Proteomes" id="UP000219994"/>
    </source>
</evidence>
<dbReference type="GO" id="GO:0009228">
    <property type="term" value="P:thiamine biosynthetic process"/>
    <property type="evidence" value="ECO:0007669"/>
    <property type="project" value="UniProtKB-KW"/>
</dbReference>
<accession>A0A2A6FUI7</accession>
<evidence type="ECO:0000256" key="3">
    <source>
        <dbReference type="ARBA" id="ARBA00009406"/>
    </source>
</evidence>
<comment type="caution">
    <text evidence="13">The sequence shown here is derived from an EMBL/GenBank/DDBJ whole genome shotgun (WGS) entry which is preliminary data.</text>
</comment>
<keyword evidence="5" id="KW-0808">Transferase</keyword>